<dbReference type="SUPFAM" id="SSF53474">
    <property type="entry name" value="alpha/beta-Hydrolases"/>
    <property type="match status" value="1"/>
</dbReference>
<name>A0A166XZB3_9CAUD</name>
<dbReference type="OrthoDB" id="9853at10239"/>
<dbReference type="RefSeq" id="YP_009276554.1">
    <property type="nucleotide sequence ID" value="NC_030942.1"/>
</dbReference>
<evidence type="ECO:0000313" key="3">
    <source>
        <dbReference type="Proteomes" id="UP000202279"/>
    </source>
</evidence>
<accession>A0A166XZB3</accession>
<protein>
    <submittedName>
        <fullName evidence="2">Lysin B</fullName>
    </submittedName>
</protein>
<dbReference type="EMBL" id="KU998233">
    <property type="protein sequence ID" value="ANA85235.1"/>
    <property type="molecule type" value="Genomic_DNA"/>
</dbReference>
<dbReference type="InterPro" id="IPR013228">
    <property type="entry name" value="PE-PPE_C"/>
</dbReference>
<sequence length="247" mass="26970">MVGQAEGVGMTISVLMLDGTWSKPRARSAAAESLRRSLRPGFEFSYVDYPAAFGPATGAAHVSPAESIRIGAENVARAVERTPHPAVVVGYSQGVMAAYRFAREILPHRRHLDVRAIGAMGNPHEPTHQGNRGGIAERLTLPKNGPRLLSVWAPGDPIADIVANAPLRSAWDATEWMSVRDFPSALRWINDLTSSVTDGPEEWWRNPDILASLRAANAYLFGTTHTTDYARFGHATRLARQIEVLAR</sequence>
<organism evidence="2 3">
    <name type="scientific">Gordonia phage BritBrat</name>
    <dbReference type="NCBI Taxonomy" id="1838064"/>
    <lineage>
        <taxon>Viruses</taxon>
        <taxon>Duplodnaviria</taxon>
        <taxon>Heunggongvirae</taxon>
        <taxon>Uroviricota</taxon>
        <taxon>Caudoviricetes</taxon>
        <taxon>Britbratvirus</taxon>
        <taxon>Britbratvirus britbrat</taxon>
    </lineage>
</organism>
<gene>
    <name evidence="2" type="primary">27</name>
    <name evidence="2" type="ORF">PBI_BRITBRAT_27</name>
</gene>
<dbReference type="InterPro" id="IPR029058">
    <property type="entry name" value="AB_hydrolase_fold"/>
</dbReference>
<keyword evidence="3" id="KW-1185">Reference proteome</keyword>
<proteinExistence type="predicted"/>
<dbReference type="Gene3D" id="3.40.50.1820">
    <property type="entry name" value="alpha/beta hydrolase"/>
    <property type="match status" value="1"/>
</dbReference>
<dbReference type="Proteomes" id="UP000202279">
    <property type="component" value="Segment"/>
</dbReference>
<reference evidence="3" key="1">
    <citation type="submission" date="2016-03" db="EMBL/GenBank/DDBJ databases">
        <authorList>
            <person name="Ploux O."/>
        </authorList>
    </citation>
    <scope>NUCLEOTIDE SEQUENCE [LARGE SCALE GENOMIC DNA]</scope>
</reference>
<evidence type="ECO:0000259" key="1">
    <source>
        <dbReference type="Pfam" id="PF08237"/>
    </source>
</evidence>
<dbReference type="Pfam" id="PF08237">
    <property type="entry name" value="PE-PPE"/>
    <property type="match status" value="1"/>
</dbReference>
<evidence type="ECO:0000313" key="2">
    <source>
        <dbReference type="EMBL" id="ANA85235.1"/>
    </source>
</evidence>
<dbReference type="GeneID" id="28802872"/>
<feature type="domain" description="PE-PPE" evidence="1">
    <location>
        <begin position="40"/>
        <end position="100"/>
    </location>
</feature>
<dbReference type="KEGG" id="vg:28802872"/>